<dbReference type="Pfam" id="PF01047">
    <property type="entry name" value="MarR"/>
    <property type="match status" value="1"/>
</dbReference>
<dbReference type="AlphaFoldDB" id="A0A2I1SDS0"/>
<dbReference type="Proteomes" id="UP000292818">
    <property type="component" value="Unassembled WGS sequence"/>
</dbReference>
<dbReference type="RefSeq" id="WP_013439472.1">
    <property type="nucleotide sequence ID" value="NZ_BNHP01000026.1"/>
</dbReference>
<evidence type="ECO:0000256" key="1">
    <source>
        <dbReference type="ARBA" id="ARBA00023125"/>
    </source>
</evidence>
<accession>A0A2I1SDS0</accession>
<dbReference type="GO" id="GO:0006950">
    <property type="term" value="P:response to stress"/>
    <property type="evidence" value="ECO:0007669"/>
    <property type="project" value="TreeGrafter"/>
</dbReference>
<keyword evidence="2" id="KW-0175">Coiled coil</keyword>
<dbReference type="Gene3D" id="1.10.10.10">
    <property type="entry name" value="Winged helix-like DNA-binding domain superfamily/Winged helix DNA-binding domain"/>
    <property type="match status" value="1"/>
</dbReference>
<dbReference type="InterPro" id="IPR036390">
    <property type="entry name" value="WH_DNA-bd_sf"/>
</dbReference>
<dbReference type="PRINTS" id="PR00598">
    <property type="entry name" value="HTHMARR"/>
</dbReference>
<organism evidence="4 5">
    <name type="scientific">Lactobacillus delbrueckii</name>
    <dbReference type="NCBI Taxonomy" id="1584"/>
    <lineage>
        <taxon>Bacteria</taxon>
        <taxon>Bacillati</taxon>
        <taxon>Bacillota</taxon>
        <taxon>Bacilli</taxon>
        <taxon>Lactobacillales</taxon>
        <taxon>Lactobacillaceae</taxon>
        <taxon>Lactobacillus</taxon>
    </lineage>
</organism>
<dbReference type="GO" id="GO:0003700">
    <property type="term" value="F:DNA-binding transcription factor activity"/>
    <property type="evidence" value="ECO:0007669"/>
    <property type="project" value="InterPro"/>
</dbReference>
<gene>
    <name evidence="4" type="ORF">LDELB18P1_0829</name>
</gene>
<name>A0A2I1SDS0_9LACO</name>
<evidence type="ECO:0000256" key="2">
    <source>
        <dbReference type="SAM" id="Coils"/>
    </source>
</evidence>
<feature type="domain" description="HTH marR-type" evidence="3">
    <location>
        <begin position="3"/>
        <end position="139"/>
    </location>
</feature>
<proteinExistence type="predicted"/>
<dbReference type="PANTHER" id="PTHR33164:SF43">
    <property type="entry name" value="HTH-TYPE TRANSCRIPTIONAL REPRESSOR YETL"/>
    <property type="match status" value="1"/>
</dbReference>
<dbReference type="PROSITE" id="PS50995">
    <property type="entry name" value="HTH_MARR_2"/>
    <property type="match status" value="1"/>
</dbReference>
<dbReference type="InterPro" id="IPR036388">
    <property type="entry name" value="WH-like_DNA-bd_sf"/>
</dbReference>
<keyword evidence="1" id="KW-0238">DNA-binding</keyword>
<protein>
    <submittedName>
        <fullName evidence="4">MarR family transcriptional regulator</fullName>
    </submittedName>
</protein>
<dbReference type="CDD" id="cd00090">
    <property type="entry name" value="HTH_ARSR"/>
    <property type="match status" value="1"/>
</dbReference>
<dbReference type="InterPro" id="IPR039422">
    <property type="entry name" value="MarR/SlyA-like"/>
</dbReference>
<dbReference type="SMART" id="SM00347">
    <property type="entry name" value="HTH_MARR"/>
    <property type="match status" value="1"/>
</dbReference>
<comment type="caution">
    <text evidence="4">The sequence shown here is derived from an EMBL/GenBank/DDBJ whole genome shotgun (WGS) entry which is preliminary data.</text>
</comment>
<dbReference type="EMBL" id="SETJ01000030">
    <property type="protein sequence ID" value="RZM16703.1"/>
    <property type="molecule type" value="Genomic_DNA"/>
</dbReference>
<evidence type="ECO:0000313" key="5">
    <source>
        <dbReference type="Proteomes" id="UP000292818"/>
    </source>
</evidence>
<dbReference type="InterPro" id="IPR011991">
    <property type="entry name" value="ArsR-like_HTH"/>
</dbReference>
<reference evidence="4 5" key="1">
    <citation type="submission" date="2019-01" db="EMBL/GenBank/DDBJ databases">
        <title>Colonization of the human gut by bovine bacteria present in Parmesan cheese.</title>
        <authorList>
            <person name="Lugli G.A."/>
            <person name="Milani C."/>
        </authorList>
    </citation>
    <scope>NUCLEOTIDE SEQUENCE [LARGE SCALE GENOMIC DNA]</scope>
    <source>
        <strain evidence="4 5">LDELB18P1</strain>
    </source>
</reference>
<sequence length="160" mass="18781">MAEEELNEELFHRSMSLQRQLAQMGMRYEKLHGGVRGQNRTLALLSKNEGMKQAELARFARVRPSSISEVVDRLERHGLIERRRDNSDHRVFRLYLTEKGREQNERNHSSWLGFVGDLMSPLSDDEKAEYLNILKKLDKQALFLEERMEEDAKKEGENHA</sequence>
<evidence type="ECO:0000259" key="3">
    <source>
        <dbReference type="PROSITE" id="PS50995"/>
    </source>
</evidence>
<dbReference type="PANTHER" id="PTHR33164">
    <property type="entry name" value="TRANSCRIPTIONAL REGULATOR, MARR FAMILY"/>
    <property type="match status" value="1"/>
</dbReference>
<dbReference type="GO" id="GO:0003677">
    <property type="term" value="F:DNA binding"/>
    <property type="evidence" value="ECO:0007669"/>
    <property type="project" value="UniProtKB-KW"/>
</dbReference>
<evidence type="ECO:0000313" key="4">
    <source>
        <dbReference type="EMBL" id="RZM16703.1"/>
    </source>
</evidence>
<dbReference type="InterPro" id="IPR000835">
    <property type="entry name" value="HTH_MarR-typ"/>
</dbReference>
<feature type="coiled-coil region" evidence="2">
    <location>
        <begin position="127"/>
        <end position="154"/>
    </location>
</feature>
<dbReference type="SUPFAM" id="SSF46785">
    <property type="entry name" value="Winged helix' DNA-binding domain"/>
    <property type="match status" value="1"/>
</dbReference>